<sequence>MLASKANWNFMEQVITNVERDNDSPSISPIIEKLLVQRGVTTKQAVSKFLKPDVEDLHSPDKLLSIDKAVKRVKLAIEQGEKLLVFGDYDADGVTATTVLIKALQELDAQCDYYIPNRFTEGYGPNEAAFRQAHREGYTLIITVDTGIAAIEEAKIAQELGMDLIITDHHEVQANVPDCYAIIHPKCSPDYLFQELAGVGVAFKFAQALLGYLPKQLLSFVAIGTVADLVPLVDENRILVYHGLKELANTTNPGLKALKRTANIDGNVTEEDVGFAIGPRINAVGRLQSADMAVELMLTEDPQEAKTIAEEMEEINSERQQIVQKIVKEAEQLLSDKEQQDVIVVAKEGWNEGVLGIVASKLVRKWDRPAIVLSIKPNVGIAKGSARSVPAFDLFHNCMQVNHLFEQFGGHSQAAGMTLALTNVQPLEQALNKQIAQQLSESDFKQELNIHATLPVSQITIPLIKEIQQLAPFGMHNPKPLFHIKAIPEQSRQIGSMKNHLKLQFTEDNQQLDAIGFGFGELYNYLTPHTPVNIVGELTINEWNGSQKPQLMIQDLSIDEWQLFDHRGKRQVHVNEFIHSYASVFSIGDRTRAQSLGIPHKDYQDDWSSLENVDTLILFALPSNLKDLEALLKQMKPKNIHLCYYVKDSIYLRAFPSRDDFKKMYVFLQQKKVVSIDNDLPPFAQTNGWSKDKLLFLIHVFYELHFIQIEGRIIQVEEKPLKKDLQESATYQKRLQQAEIERKLYYSNYEQLKKHFTNCMEHLGSPKEEQSYGL</sequence>
<name>A0A1M5M5Z4_9BACI</name>
<dbReference type="PANTHER" id="PTHR30255">
    <property type="entry name" value="SINGLE-STRANDED-DNA-SPECIFIC EXONUCLEASE RECJ"/>
    <property type="match status" value="1"/>
</dbReference>
<dbReference type="InterPro" id="IPR004610">
    <property type="entry name" value="RecJ"/>
</dbReference>
<dbReference type="Pfam" id="PF10141">
    <property type="entry name" value="ssDNA-exonuc_C"/>
    <property type="match status" value="1"/>
</dbReference>
<evidence type="ECO:0000313" key="12">
    <source>
        <dbReference type="Proteomes" id="UP000184079"/>
    </source>
</evidence>
<dbReference type="InterPro" id="IPR041122">
    <property type="entry name" value="RecJ_OB"/>
</dbReference>
<dbReference type="GO" id="GO:0006281">
    <property type="term" value="P:DNA repair"/>
    <property type="evidence" value="ECO:0007669"/>
    <property type="project" value="InterPro"/>
</dbReference>
<evidence type="ECO:0000256" key="2">
    <source>
        <dbReference type="ARBA" id="ARBA00019841"/>
    </source>
</evidence>
<evidence type="ECO:0000256" key="1">
    <source>
        <dbReference type="ARBA" id="ARBA00005915"/>
    </source>
</evidence>
<dbReference type="EMBL" id="FQXD01000001">
    <property type="protein sequence ID" value="SHG72685.1"/>
    <property type="molecule type" value="Genomic_DNA"/>
</dbReference>
<dbReference type="GO" id="GO:0008409">
    <property type="term" value="F:5'-3' exonuclease activity"/>
    <property type="evidence" value="ECO:0007669"/>
    <property type="project" value="InterPro"/>
</dbReference>
<dbReference type="Gene3D" id="3.90.1640.30">
    <property type="match status" value="1"/>
</dbReference>
<dbReference type="Pfam" id="PF02272">
    <property type="entry name" value="DHHA1"/>
    <property type="match status" value="1"/>
</dbReference>
<keyword evidence="4" id="KW-0378">Hydrolase</keyword>
<dbReference type="RefSeq" id="WP_073004619.1">
    <property type="nucleotide sequence ID" value="NZ_FQXD01000001.1"/>
</dbReference>
<dbReference type="AlphaFoldDB" id="A0A1M5M5Z4"/>
<gene>
    <name evidence="11" type="ORF">SAMN05421807_101384</name>
</gene>
<evidence type="ECO:0000256" key="6">
    <source>
        <dbReference type="SAM" id="Coils"/>
    </source>
</evidence>
<evidence type="ECO:0000259" key="8">
    <source>
        <dbReference type="Pfam" id="PF02272"/>
    </source>
</evidence>
<dbReference type="Gene3D" id="2.40.50.460">
    <property type="match status" value="1"/>
</dbReference>
<dbReference type="NCBIfam" id="TIGR00644">
    <property type="entry name" value="recJ"/>
    <property type="match status" value="1"/>
</dbReference>
<proteinExistence type="inferred from homology"/>
<keyword evidence="5 11" id="KW-0269">Exonuclease</keyword>
<dbReference type="Proteomes" id="UP000184079">
    <property type="component" value="Unassembled WGS sequence"/>
</dbReference>
<dbReference type="InterPro" id="IPR001667">
    <property type="entry name" value="DDH_dom"/>
</dbReference>
<dbReference type="OrthoDB" id="9809852at2"/>
<evidence type="ECO:0000256" key="3">
    <source>
        <dbReference type="ARBA" id="ARBA00022722"/>
    </source>
</evidence>
<feature type="domain" description="Single-stranded-DNA-specific exonuclease RecJ C-terminal" evidence="9">
    <location>
        <begin position="562"/>
        <end position="756"/>
    </location>
</feature>
<accession>A0A1M5M5Z4</accession>
<dbReference type="PANTHER" id="PTHR30255:SF2">
    <property type="entry name" value="SINGLE-STRANDED-DNA-SPECIFIC EXONUCLEASE RECJ"/>
    <property type="match status" value="1"/>
</dbReference>
<dbReference type="InterPro" id="IPR003156">
    <property type="entry name" value="DHHA1_dom"/>
</dbReference>
<keyword evidence="6" id="KW-0175">Coiled coil</keyword>
<organism evidence="11 12">
    <name type="scientific">Virgibacillus chiguensis</name>
    <dbReference type="NCBI Taxonomy" id="411959"/>
    <lineage>
        <taxon>Bacteria</taxon>
        <taxon>Bacillati</taxon>
        <taxon>Bacillota</taxon>
        <taxon>Bacilli</taxon>
        <taxon>Bacillales</taxon>
        <taxon>Bacillaceae</taxon>
        <taxon>Virgibacillus</taxon>
    </lineage>
</organism>
<dbReference type="Pfam" id="PF17768">
    <property type="entry name" value="RecJ_OB"/>
    <property type="match status" value="1"/>
</dbReference>
<evidence type="ECO:0000259" key="9">
    <source>
        <dbReference type="Pfam" id="PF10141"/>
    </source>
</evidence>
<keyword evidence="12" id="KW-1185">Reference proteome</keyword>
<comment type="similarity">
    <text evidence="1">Belongs to the RecJ family.</text>
</comment>
<evidence type="ECO:0000256" key="4">
    <source>
        <dbReference type="ARBA" id="ARBA00022801"/>
    </source>
</evidence>
<feature type="coiled-coil region" evidence="6">
    <location>
        <begin position="305"/>
        <end position="332"/>
    </location>
</feature>
<dbReference type="InterPro" id="IPR038763">
    <property type="entry name" value="DHH_sf"/>
</dbReference>
<dbReference type="GO" id="GO:0003676">
    <property type="term" value="F:nucleic acid binding"/>
    <property type="evidence" value="ECO:0007669"/>
    <property type="project" value="InterPro"/>
</dbReference>
<keyword evidence="3" id="KW-0540">Nuclease</keyword>
<protein>
    <recommendedName>
        <fullName evidence="2">Single-stranded-DNA-specific exonuclease RecJ</fullName>
    </recommendedName>
</protein>
<dbReference type="Pfam" id="PF01368">
    <property type="entry name" value="DHH"/>
    <property type="match status" value="1"/>
</dbReference>
<dbReference type="SUPFAM" id="SSF64182">
    <property type="entry name" value="DHH phosphoesterases"/>
    <property type="match status" value="1"/>
</dbReference>
<feature type="domain" description="DHHA1" evidence="8">
    <location>
        <begin position="341"/>
        <end position="436"/>
    </location>
</feature>
<evidence type="ECO:0000259" key="10">
    <source>
        <dbReference type="Pfam" id="PF17768"/>
    </source>
</evidence>
<dbReference type="InterPro" id="IPR051673">
    <property type="entry name" value="SSDNA_exonuclease_RecJ"/>
</dbReference>
<feature type="domain" description="DDH" evidence="7">
    <location>
        <begin position="82"/>
        <end position="225"/>
    </location>
</feature>
<dbReference type="GO" id="GO:0006310">
    <property type="term" value="P:DNA recombination"/>
    <property type="evidence" value="ECO:0007669"/>
    <property type="project" value="InterPro"/>
</dbReference>
<feature type="coiled-coil region" evidence="6">
    <location>
        <begin position="721"/>
        <end position="755"/>
    </location>
</feature>
<evidence type="ECO:0000256" key="5">
    <source>
        <dbReference type="ARBA" id="ARBA00022839"/>
    </source>
</evidence>
<evidence type="ECO:0000313" key="11">
    <source>
        <dbReference type="EMBL" id="SHG72685.1"/>
    </source>
</evidence>
<reference evidence="12" key="1">
    <citation type="submission" date="2016-11" db="EMBL/GenBank/DDBJ databases">
        <authorList>
            <person name="Varghese N."/>
            <person name="Submissions S."/>
        </authorList>
    </citation>
    <scope>NUCLEOTIDE SEQUENCE [LARGE SCALE GENOMIC DNA]</scope>
    <source>
        <strain evidence="12">CGMCC 1.6496</strain>
    </source>
</reference>
<evidence type="ECO:0000259" key="7">
    <source>
        <dbReference type="Pfam" id="PF01368"/>
    </source>
</evidence>
<dbReference type="InterPro" id="IPR018779">
    <property type="entry name" value="RecJ_C"/>
</dbReference>
<feature type="domain" description="RecJ OB" evidence="10">
    <location>
        <begin position="451"/>
        <end position="555"/>
    </location>
</feature>